<dbReference type="CDD" id="cd02440">
    <property type="entry name" value="AdoMet_MTases"/>
    <property type="match status" value="1"/>
</dbReference>
<keyword evidence="2" id="KW-0808">Transferase</keyword>
<keyword evidence="2" id="KW-0489">Methyltransferase</keyword>
<evidence type="ECO:0000259" key="1">
    <source>
        <dbReference type="Pfam" id="PF08242"/>
    </source>
</evidence>
<dbReference type="InterPro" id="IPR013217">
    <property type="entry name" value="Methyltransf_12"/>
</dbReference>
<dbReference type="RefSeq" id="WP_158195467.1">
    <property type="nucleotide sequence ID" value="NZ_CP046908.1"/>
</dbReference>
<name>A0A857CDX6_9HYPH</name>
<dbReference type="KEGG" id="siw:GH266_20390"/>
<dbReference type="Proteomes" id="UP000435648">
    <property type="component" value="Chromosome"/>
</dbReference>
<dbReference type="SUPFAM" id="SSF53335">
    <property type="entry name" value="S-adenosyl-L-methionine-dependent methyltransferases"/>
    <property type="match status" value="1"/>
</dbReference>
<dbReference type="AlphaFoldDB" id="A0A857CDX6"/>
<feature type="domain" description="Methyltransferase type 12" evidence="1">
    <location>
        <begin position="48"/>
        <end position="145"/>
    </location>
</feature>
<accession>A0A857CDX6</accession>
<evidence type="ECO:0000313" key="3">
    <source>
        <dbReference type="Proteomes" id="UP000435648"/>
    </source>
</evidence>
<gene>
    <name evidence="2" type="ORF">GH266_20390</name>
</gene>
<dbReference type="Gene3D" id="3.40.50.150">
    <property type="entry name" value="Vaccinia Virus protein VP39"/>
    <property type="match status" value="1"/>
</dbReference>
<proteinExistence type="predicted"/>
<dbReference type="InterPro" id="IPR029063">
    <property type="entry name" value="SAM-dependent_MTases_sf"/>
</dbReference>
<dbReference type="OrthoDB" id="213472at2"/>
<dbReference type="GO" id="GO:0008168">
    <property type="term" value="F:methyltransferase activity"/>
    <property type="evidence" value="ECO:0007669"/>
    <property type="project" value="UniProtKB-KW"/>
</dbReference>
<organism evidence="2 3">
    <name type="scientific">Stappia indica</name>
    <dbReference type="NCBI Taxonomy" id="538381"/>
    <lineage>
        <taxon>Bacteria</taxon>
        <taxon>Pseudomonadati</taxon>
        <taxon>Pseudomonadota</taxon>
        <taxon>Alphaproteobacteria</taxon>
        <taxon>Hyphomicrobiales</taxon>
        <taxon>Stappiaceae</taxon>
        <taxon>Stappia</taxon>
    </lineage>
</organism>
<reference evidence="2 3" key="1">
    <citation type="submission" date="2019-12" db="EMBL/GenBank/DDBJ databases">
        <title>The genome of Stappia indica PHM037.</title>
        <authorList>
            <person name="Kacar D."/>
            <person name="Galan B."/>
            <person name="Canedo L."/>
            <person name="Rodriguez P."/>
            <person name="de la Calle F."/>
            <person name="Garcia J.L."/>
        </authorList>
    </citation>
    <scope>NUCLEOTIDE SEQUENCE [LARGE SCALE GENOMIC DNA]</scope>
    <source>
        <strain evidence="2 3">PHM037</strain>
    </source>
</reference>
<dbReference type="EMBL" id="CP046908">
    <property type="protein sequence ID" value="QGZ36642.1"/>
    <property type="molecule type" value="Genomic_DNA"/>
</dbReference>
<dbReference type="Pfam" id="PF08242">
    <property type="entry name" value="Methyltransf_12"/>
    <property type="match status" value="1"/>
</dbReference>
<protein>
    <submittedName>
        <fullName evidence="2">Methyltransferase domain-containing protein</fullName>
    </submittedName>
</protein>
<sequence>MTRPLFSGAFAETYETRIDRLVPGYRLAHELTLAHLGARLPDEARILVAGAGTGTEVLLYAAHRPGWRFVAVEPSPDMLAILKARVAEAGLGERVEIVTGTVEDADAGLRADAAIAHLVSHFIKGDVDKLAFFRAIAARLAPGAGLFHLDYLPERGRFDPGYRSWARLAGQTESEAATMEKRILGGWDAADAARLAGLLRAAGFDEPQPFFRALDYHGLASYRSPETE</sequence>
<evidence type="ECO:0000313" key="2">
    <source>
        <dbReference type="EMBL" id="QGZ36642.1"/>
    </source>
</evidence>
<dbReference type="GO" id="GO:0032259">
    <property type="term" value="P:methylation"/>
    <property type="evidence" value="ECO:0007669"/>
    <property type="project" value="UniProtKB-KW"/>
</dbReference>